<evidence type="ECO:0000256" key="1">
    <source>
        <dbReference type="SAM" id="SignalP"/>
    </source>
</evidence>
<dbReference type="RefSeq" id="XP_009493226.1">
    <property type="nucleotide sequence ID" value="XM_009494951.1"/>
</dbReference>
<sequence length="478" mass="50504">MPSAAPRPLAAPARPKAAGRPPLLVLLPLLLLLLLLPALLASSPARASYTETMLMRAARPLSTIGQGDLVASQGPSRAAILLGQQADGRFGLFTQEALDLAQWPERRLGPIFTQSQDFLPGRLPAPYQQSACLARGAEQQLALLFRQDATLGLATPSGQEQLDVGHFRVLAAQAASETDVLVLLADPQAGMLFPLRFEPEPHLSQDLAGWPVANGPALRAVPSPAGGFHVWTPQEYLYLARRPDGLVAMQARHSVASLGLAQHGDIVDVVSTRIASSGAGTEDMAMLLADMHVAVCVGGFAAGPCPGESLLKMALPVSIDPTGARFLGPLAIDTADPVNWLALIDQHALWPSLWVSHFRDGPGPGGRVFDRWERLWLPGDEVPARVRPLRVRSGPGQMAWQYAGEALLFRSMDFACDTDRSIRCAGGPTSMVPGGWACAPGRALATLPSDRGLCGACASGHYLDPGSASAPLSCSRAN</sequence>
<evidence type="ECO:0000313" key="2">
    <source>
        <dbReference type="EMBL" id="KCV71648.1"/>
    </source>
</evidence>
<accession>A0A058ZCI9</accession>
<keyword evidence="3" id="KW-1185">Reference proteome</keyword>
<evidence type="ECO:0008006" key="4">
    <source>
        <dbReference type="Google" id="ProtNLM"/>
    </source>
</evidence>
<dbReference type="EMBL" id="KB932202">
    <property type="protein sequence ID" value="KCV71648.1"/>
    <property type="molecule type" value="Genomic_DNA"/>
</dbReference>
<organism evidence="2">
    <name type="scientific">Fonticula alba</name>
    <name type="common">Slime mold</name>
    <dbReference type="NCBI Taxonomy" id="691883"/>
    <lineage>
        <taxon>Eukaryota</taxon>
        <taxon>Rotosphaerida</taxon>
        <taxon>Fonticulaceae</taxon>
        <taxon>Fonticula</taxon>
    </lineage>
</organism>
<dbReference type="Proteomes" id="UP000030693">
    <property type="component" value="Unassembled WGS sequence"/>
</dbReference>
<dbReference type="AlphaFoldDB" id="A0A058ZCI9"/>
<gene>
    <name evidence="2" type="ORF">H696_01067</name>
</gene>
<proteinExistence type="predicted"/>
<keyword evidence="1" id="KW-0732">Signal</keyword>
<evidence type="ECO:0000313" key="3">
    <source>
        <dbReference type="Proteomes" id="UP000030693"/>
    </source>
</evidence>
<protein>
    <recommendedName>
        <fullName evidence="4">Phytase-like domain-containing protein</fullName>
    </recommendedName>
</protein>
<feature type="signal peptide" evidence="1">
    <location>
        <begin position="1"/>
        <end position="41"/>
    </location>
</feature>
<dbReference type="GeneID" id="20525792"/>
<reference evidence="2" key="1">
    <citation type="submission" date="2013-04" db="EMBL/GenBank/DDBJ databases">
        <title>The Genome Sequence of Fonticula alba ATCC 38817.</title>
        <authorList>
            <consortium name="The Broad Institute Genomics Platform"/>
            <person name="Russ C."/>
            <person name="Cuomo C."/>
            <person name="Burger G."/>
            <person name="Gray M.W."/>
            <person name="Holland P.W.H."/>
            <person name="King N."/>
            <person name="Lang F.B.F."/>
            <person name="Roger A.J."/>
            <person name="Ruiz-Trillo I."/>
            <person name="Brown M."/>
            <person name="Walker B."/>
            <person name="Young S."/>
            <person name="Zeng Q."/>
            <person name="Gargeya S."/>
            <person name="Fitzgerald M."/>
            <person name="Haas B."/>
            <person name="Abouelleil A."/>
            <person name="Allen A.W."/>
            <person name="Alvarado L."/>
            <person name="Arachchi H.M."/>
            <person name="Berlin A.M."/>
            <person name="Chapman S.B."/>
            <person name="Gainer-Dewar J."/>
            <person name="Goldberg J."/>
            <person name="Griggs A."/>
            <person name="Gujja S."/>
            <person name="Hansen M."/>
            <person name="Howarth C."/>
            <person name="Imamovic A."/>
            <person name="Ireland A."/>
            <person name="Larimer J."/>
            <person name="McCowan C."/>
            <person name="Murphy C."/>
            <person name="Pearson M."/>
            <person name="Poon T.W."/>
            <person name="Priest M."/>
            <person name="Roberts A."/>
            <person name="Saif S."/>
            <person name="Shea T."/>
            <person name="Sisk P."/>
            <person name="Sykes S."/>
            <person name="Wortman J."/>
            <person name="Nusbaum C."/>
            <person name="Birren B."/>
        </authorList>
    </citation>
    <scope>NUCLEOTIDE SEQUENCE [LARGE SCALE GENOMIC DNA]</scope>
    <source>
        <strain evidence="2">ATCC 38817</strain>
    </source>
</reference>
<feature type="chain" id="PRO_5001571008" description="Phytase-like domain-containing protein" evidence="1">
    <location>
        <begin position="42"/>
        <end position="478"/>
    </location>
</feature>
<name>A0A058ZCI9_FONAL</name>